<evidence type="ECO:0000313" key="4">
    <source>
        <dbReference type="Proteomes" id="UP001215280"/>
    </source>
</evidence>
<gene>
    <name evidence="3" type="ORF">DFH07DRAFT_757192</name>
</gene>
<dbReference type="EMBL" id="JARJLG010000203">
    <property type="protein sequence ID" value="KAJ7728693.1"/>
    <property type="molecule type" value="Genomic_DNA"/>
</dbReference>
<keyword evidence="1" id="KW-0812">Transmembrane</keyword>
<feature type="transmembrane region" description="Helical" evidence="1">
    <location>
        <begin position="6"/>
        <end position="24"/>
    </location>
</feature>
<dbReference type="AlphaFoldDB" id="A0AAD7HVP5"/>
<organism evidence="3 4">
    <name type="scientific">Mycena maculata</name>
    <dbReference type="NCBI Taxonomy" id="230809"/>
    <lineage>
        <taxon>Eukaryota</taxon>
        <taxon>Fungi</taxon>
        <taxon>Dikarya</taxon>
        <taxon>Basidiomycota</taxon>
        <taxon>Agaricomycotina</taxon>
        <taxon>Agaricomycetes</taxon>
        <taxon>Agaricomycetidae</taxon>
        <taxon>Agaricales</taxon>
        <taxon>Marasmiineae</taxon>
        <taxon>Mycenaceae</taxon>
        <taxon>Mycena</taxon>
    </lineage>
</organism>
<reference evidence="3" key="1">
    <citation type="submission" date="2023-03" db="EMBL/GenBank/DDBJ databases">
        <title>Massive genome expansion in bonnet fungi (Mycena s.s.) driven by repeated elements and novel gene families across ecological guilds.</title>
        <authorList>
            <consortium name="Lawrence Berkeley National Laboratory"/>
            <person name="Harder C.B."/>
            <person name="Miyauchi S."/>
            <person name="Viragh M."/>
            <person name="Kuo A."/>
            <person name="Thoen E."/>
            <person name="Andreopoulos B."/>
            <person name="Lu D."/>
            <person name="Skrede I."/>
            <person name="Drula E."/>
            <person name="Henrissat B."/>
            <person name="Morin E."/>
            <person name="Kohler A."/>
            <person name="Barry K."/>
            <person name="LaButti K."/>
            <person name="Morin E."/>
            <person name="Salamov A."/>
            <person name="Lipzen A."/>
            <person name="Mereny Z."/>
            <person name="Hegedus B."/>
            <person name="Baldrian P."/>
            <person name="Stursova M."/>
            <person name="Weitz H."/>
            <person name="Taylor A."/>
            <person name="Grigoriev I.V."/>
            <person name="Nagy L.G."/>
            <person name="Martin F."/>
            <person name="Kauserud H."/>
        </authorList>
    </citation>
    <scope>NUCLEOTIDE SEQUENCE</scope>
    <source>
        <strain evidence="3">CBHHK188m</strain>
    </source>
</reference>
<name>A0AAD7HVP5_9AGAR</name>
<dbReference type="Pfam" id="PF20151">
    <property type="entry name" value="DUF6533"/>
    <property type="match status" value="1"/>
</dbReference>
<dbReference type="Proteomes" id="UP001215280">
    <property type="component" value="Unassembled WGS sequence"/>
</dbReference>
<sequence length="79" mass="9173">MAPSFFLSGGTALLFYDYFLTLNWEVSRYWGSKLAFANVLFYLNRYGTLFGTIPVVLQYFWTAESMPKLAVSHPSFRVR</sequence>
<keyword evidence="1" id="KW-0472">Membrane</keyword>
<evidence type="ECO:0000259" key="2">
    <source>
        <dbReference type="Pfam" id="PF20151"/>
    </source>
</evidence>
<keyword evidence="1" id="KW-1133">Transmembrane helix</keyword>
<dbReference type="InterPro" id="IPR045340">
    <property type="entry name" value="DUF6533"/>
</dbReference>
<feature type="transmembrane region" description="Helical" evidence="1">
    <location>
        <begin position="36"/>
        <end position="61"/>
    </location>
</feature>
<evidence type="ECO:0000256" key="1">
    <source>
        <dbReference type="SAM" id="Phobius"/>
    </source>
</evidence>
<keyword evidence="4" id="KW-1185">Reference proteome</keyword>
<evidence type="ECO:0000313" key="3">
    <source>
        <dbReference type="EMBL" id="KAJ7728693.1"/>
    </source>
</evidence>
<feature type="domain" description="DUF6533" evidence="2">
    <location>
        <begin position="10"/>
        <end position="50"/>
    </location>
</feature>
<protein>
    <recommendedName>
        <fullName evidence="2">DUF6533 domain-containing protein</fullName>
    </recommendedName>
</protein>
<comment type="caution">
    <text evidence="3">The sequence shown here is derived from an EMBL/GenBank/DDBJ whole genome shotgun (WGS) entry which is preliminary data.</text>
</comment>
<accession>A0AAD7HVP5</accession>
<proteinExistence type="predicted"/>